<dbReference type="EMBL" id="JAMWYS010000007">
    <property type="protein sequence ID" value="MCO4291707.1"/>
    <property type="molecule type" value="Genomic_DNA"/>
</dbReference>
<gene>
    <name evidence="2" type="ORF">NF867_02385</name>
</gene>
<evidence type="ECO:0000259" key="1">
    <source>
        <dbReference type="Pfam" id="PF03358"/>
    </source>
</evidence>
<evidence type="ECO:0000313" key="3">
    <source>
        <dbReference type="Proteomes" id="UP001155182"/>
    </source>
</evidence>
<dbReference type="Gene3D" id="3.40.50.360">
    <property type="match status" value="1"/>
</dbReference>
<dbReference type="PANTHER" id="PTHR30543">
    <property type="entry name" value="CHROMATE REDUCTASE"/>
    <property type="match status" value="1"/>
</dbReference>
<dbReference type="InterPro" id="IPR029039">
    <property type="entry name" value="Flavoprotein-like_sf"/>
</dbReference>
<dbReference type="InterPro" id="IPR050712">
    <property type="entry name" value="NAD(P)H-dep_reductase"/>
</dbReference>
<comment type="caution">
    <text evidence="2">The sequence shown here is derived from an EMBL/GenBank/DDBJ whole genome shotgun (WGS) entry which is preliminary data.</text>
</comment>
<dbReference type="GO" id="GO:0010181">
    <property type="term" value="F:FMN binding"/>
    <property type="evidence" value="ECO:0007669"/>
    <property type="project" value="TreeGrafter"/>
</dbReference>
<keyword evidence="3" id="KW-1185">Reference proteome</keyword>
<feature type="domain" description="NADPH-dependent FMN reductase-like" evidence="1">
    <location>
        <begin position="1"/>
        <end position="143"/>
    </location>
</feature>
<protein>
    <submittedName>
        <fullName evidence="2">NAD(P)H-dependent oxidoreductase</fullName>
    </submittedName>
</protein>
<dbReference type="SUPFAM" id="SSF52218">
    <property type="entry name" value="Flavoproteins"/>
    <property type="match status" value="1"/>
</dbReference>
<proteinExistence type="predicted"/>
<sequence length="181" mass="20490">MQIAIISGSARPDRQSHKVALEIESRIKKSVGITTQLLDVKEYQLPLLDYTYRTHPAPSEKMTLFHDHLLQSQGILVVSPEHNSSFAGALKNTMDYYLDEYSKKPFGIAVVSAGMLGGINAARELQHYCIRLNGIVSPSFLITPKVQTLFDQDGNLIDESYGERIEKFLDEYLWLFNKLNN</sequence>
<name>A0A9X2EZ46_9SPHI</name>
<dbReference type="PANTHER" id="PTHR30543:SF21">
    <property type="entry name" value="NAD(P)H-DEPENDENT FMN REDUCTASE LOT6"/>
    <property type="match status" value="1"/>
</dbReference>
<accession>A0A9X2EZ46</accession>
<dbReference type="InterPro" id="IPR005025">
    <property type="entry name" value="FMN_Rdtase-like_dom"/>
</dbReference>
<evidence type="ECO:0000313" key="2">
    <source>
        <dbReference type="EMBL" id="MCO4291707.1"/>
    </source>
</evidence>
<dbReference type="GO" id="GO:0005829">
    <property type="term" value="C:cytosol"/>
    <property type="evidence" value="ECO:0007669"/>
    <property type="project" value="TreeGrafter"/>
</dbReference>
<dbReference type="Proteomes" id="UP001155182">
    <property type="component" value="Unassembled WGS sequence"/>
</dbReference>
<dbReference type="GO" id="GO:0016491">
    <property type="term" value="F:oxidoreductase activity"/>
    <property type="evidence" value="ECO:0007669"/>
    <property type="project" value="InterPro"/>
</dbReference>
<dbReference type="Pfam" id="PF03358">
    <property type="entry name" value="FMN_red"/>
    <property type="match status" value="1"/>
</dbReference>
<dbReference type="RefSeq" id="WP_252585939.1">
    <property type="nucleotide sequence ID" value="NZ_JAMWYS010000007.1"/>
</dbReference>
<dbReference type="AlphaFoldDB" id="A0A9X2EZ46"/>
<reference evidence="2" key="1">
    <citation type="submission" date="2022-06" db="EMBL/GenBank/DDBJ databases">
        <title>Solitalea sp. MAHUQ-68 isolated from rhizospheric soil.</title>
        <authorList>
            <person name="Huq M.A."/>
        </authorList>
    </citation>
    <scope>NUCLEOTIDE SEQUENCE</scope>
    <source>
        <strain evidence="2">MAHUQ-68</strain>
    </source>
</reference>
<organism evidence="2 3">
    <name type="scientific">Solitalea agri</name>
    <dbReference type="NCBI Taxonomy" id="2953739"/>
    <lineage>
        <taxon>Bacteria</taxon>
        <taxon>Pseudomonadati</taxon>
        <taxon>Bacteroidota</taxon>
        <taxon>Sphingobacteriia</taxon>
        <taxon>Sphingobacteriales</taxon>
        <taxon>Sphingobacteriaceae</taxon>
        <taxon>Solitalea</taxon>
    </lineage>
</organism>